<evidence type="ECO:0000256" key="2">
    <source>
        <dbReference type="ARBA" id="ARBA00004418"/>
    </source>
</evidence>
<dbReference type="PANTHER" id="PTHR34192:SF10">
    <property type="entry name" value="PLASTOCYANIN MAJOR ISOFORM, CHLOROPLASTIC-RELATED"/>
    <property type="match status" value="1"/>
</dbReference>
<reference evidence="12 13" key="1">
    <citation type="submission" date="2021-06" db="EMBL/GenBank/DDBJ databases">
        <title>New haloarchaea isolates fom saline soil.</title>
        <authorList>
            <person name="Duran-Viseras A."/>
            <person name="Sanchez-Porro C.S."/>
            <person name="Ventosa A."/>
        </authorList>
    </citation>
    <scope>NUCLEOTIDE SEQUENCE [LARGE SCALE GENOMIC DNA]</scope>
    <source>
        <strain evidence="12 13">JCM 183640</strain>
    </source>
</reference>
<feature type="binding site" evidence="9">
    <location>
        <position position="108"/>
    </location>
    <ligand>
        <name>Cu cation</name>
        <dbReference type="ChEBI" id="CHEBI:23378"/>
    </ligand>
</feature>
<sequence>MPTSTPTQATDFSRRDVLRAGAGAALGAAALGSGVRPALAASDPDEFEAWLADVDNYDGIADERGAAEVTVAVGAPGNDGDFAFEPAAVRVDPGTTVVWEWTGKGGVHNVLDADDAYESEMLTDAGATFERAFESEGVSLYSCLPHQSMGMKGAVLVGGVAAGDAPPEVDYGDWFDGVENFAGTVDRTGRKLVRVAVGAAGNGGHFAFEPAAVRVDPGATVVWEWTSDGDAHSIAAADGSYDADLVDSEGATYALQFDGVGVSKYTCPSHAAQAMRGAVVVGDPMESVVDVPLSVTIVGGGLLAAALSPLGLAALLKLRETEN</sequence>
<dbReference type="RefSeq" id="WP_162317990.1">
    <property type="nucleotide sequence ID" value="NZ_JAHQXF010000002.1"/>
</dbReference>
<dbReference type="Gene3D" id="2.60.40.420">
    <property type="entry name" value="Cupredoxins - blue copper proteins"/>
    <property type="match status" value="2"/>
</dbReference>
<dbReference type="GO" id="GO:0016020">
    <property type="term" value="C:membrane"/>
    <property type="evidence" value="ECO:0007669"/>
    <property type="project" value="UniProtKB-SubCell"/>
</dbReference>
<keyword evidence="3" id="KW-0813">Transport</keyword>
<keyword evidence="10" id="KW-0812">Transmembrane</keyword>
<dbReference type="EMBL" id="JAHQXF010000002">
    <property type="protein sequence ID" value="MBV0925151.1"/>
    <property type="molecule type" value="Genomic_DNA"/>
</dbReference>
<evidence type="ECO:0000313" key="12">
    <source>
        <dbReference type="EMBL" id="MBV0925151.1"/>
    </source>
</evidence>
<evidence type="ECO:0000256" key="1">
    <source>
        <dbReference type="ARBA" id="ARBA00004370"/>
    </source>
</evidence>
<dbReference type="GO" id="GO:0009055">
    <property type="term" value="F:electron transfer activity"/>
    <property type="evidence" value="ECO:0007669"/>
    <property type="project" value="InterPro"/>
</dbReference>
<evidence type="ECO:0000259" key="11">
    <source>
        <dbReference type="Pfam" id="PF00127"/>
    </source>
</evidence>
<dbReference type="InterPro" id="IPR008972">
    <property type="entry name" value="Cupredoxin"/>
</dbReference>
<dbReference type="NCBIfam" id="TIGR03102">
    <property type="entry name" value="halo_cynanin"/>
    <property type="match status" value="2"/>
</dbReference>
<feature type="domain" description="Blue (type 1) copper" evidence="11">
    <location>
        <begin position="76"/>
        <end position="157"/>
    </location>
</feature>
<keyword evidence="7 9" id="KW-0186">Copper</keyword>
<evidence type="ECO:0000313" key="13">
    <source>
        <dbReference type="Proteomes" id="UP000766550"/>
    </source>
</evidence>
<feature type="binding site" evidence="9">
    <location>
        <position position="146"/>
    </location>
    <ligand>
        <name>Cu cation</name>
        <dbReference type="ChEBI" id="CHEBI:23378"/>
    </ligand>
</feature>
<name>A0A8J8C439_9EURY</name>
<evidence type="ECO:0000256" key="5">
    <source>
        <dbReference type="ARBA" id="ARBA00022764"/>
    </source>
</evidence>
<keyword evidence="8 10" id="KW-0472">Membrane</keyword>
<dbReference type="GO" id="GO:0005507">
    <property type="term" value="F:copper ion binding"/>
    <property type="evidence" value="ECO:0007669"/>
    <property type="project" value="InterPro"/>
</dbReference>
<protein>
    <submittedName>
        <fullName evidence="12">Halocyanin domain-containing protein</fullName>
    </submittedName>
</protein>
<evidence type="ECO:0000256" key="6">
    <source>
        <dbReference type="ARBA" id="ARBA00022982"/>
    </source>
</evidence>
<keyword evidence="6" id="KW-0249">Electron transport</keyword>
<dbReference type="AlphaFoldDB" id="A0A8J8C439"/>
<feature type="binding site" evidence="9">
    <location>
        <position position="151"/>
    </location>
    <ligand>
        <name>Cu cation</name>
        <dbReference type="ChEBI" id="CHEBI:23378"/>
    </ligand>
</feature>
<keyword evidence="5" id="KW-0574">Periplasm</keyword>
<dbReference type="OrthoDB" id="194564at2157"/>
<gene>
    <name evidence="12" type="ORF">KTS45_13180</name>
</gene>
<evidence type="ECO:0000256" key="4">
    <source>
        <dbReference type="ARBA" id="ARBA00022723"/>
    </source>
</evidence>
<feature type="binding site" evidence="9">
    <location>
        <position position="143"/>
    </location>
    <ligand>
        <name>Cu cation</name>
        <dbReference type="ChEBI" id="CHEBI:23378"/>
    </ligand>
</feature>
<evidence type="ECO:0000256" key="7">
    <source>
        <dbReference type="ARBA" id="ARBA00023008"/>
    </source>
</evidence>
<dbReference type="InterPro" id="IPR017533">
    <property type="entry name" value="Halocyanin"/>
</dbReference>
<accession>A0A8J8C439</accession>
<dbReference type="InterPro" id="IPR000923">
    <property type="entry name" value="BlueCu_1"/>
</dbReference>
<proteinExistence type="predicted"/>
<keyword evidence="4 9" id="KW-0479">Metal-binding</keyword>
<evidence type="ECO:0000256" key="8">
    <source>
        <dbReference type="ARBA" id="ARBA00023136"/>
    </source>
</evidence>
<dbReference type="PANTHER" id="PTHR34192">
    <property type="entry name" value="PLASTOCYANIN MAJOR ISOFORM, CHLOROPLASTIC-RELATED"/>
    <property type="match status" value="1"/>
</dbReference>
<dbReference type="CDD" id="cd04220">
    <property type="entry name" value="Halocyanin"/>
    <property type="match status" value="1"/>
</dbReference>
<dbReference type="Pfam" id="PF00127">
    <property type="entry name" value="Copper-bind"/>
    <property type="match status" value="2"/>
</dbReference>
<keyword evidence="10" id="KW-1133">Transmembrane helix</keyword>
<dbReference type="SUPFAM" id="SSF49503">
    <property type="entry name" value="Cupredoxins"/>
    <property type="match status" value="2"/>
</dbReference>
<dbReference type="GO" id="GO:0042597">
    <property type="term" value="C:periplasmic space"/>
    <property type="evidence" value="ECO:0007669"/>
    <property type="project" value="UniProtKB-SubCell"/>
</dbReference>
<dbReference type="Proteomes" id="UP000766550">
    <property type="component" value="Unassembled WGS sequence"/>
</dbReference>
<dbReference type="InterPro" id="IPR006311">
    <property type="entry name" value="TAT_signal"/>
</dbReference>
<keyword evidence="13" id="KW-1185">Reference proteome</keyword>
<dbReference type="InterPro" id="IPR002386">
    <property type="entry name" value="Amicyanin/Pseudoazurin"/>
</dbReference>
<organism evidence="12 13">
    <name type="scientific">Haloarcula limicola</name>
    <dbReference type="NCBI Taxonomy" id="1429915"/>
    <lineage>
        <taxon>Archaea</taxon>
        <taxon>Methanobacteriati</taxon>
        <taxon>Methanobacteriota</taxon>
        <taxon>Stenosarchaea group</taxon>
        <taxon>Halobacteria</taxon>
        <taxon>Halobacteriales</taxon>
        <taxon>Haloarculaceae</taxon>
        <taxon>Haloarcula</taxon>
    </lineage>
</organism>
<feature type="domain" description="Blue (type 1) copper" evidence="11">
    <location>
        <begin position="199"/>
        <end position="281"/>
    </location>
</feature>
<dbReference type="PRINTS" id="PR00155">
    <property type="entry name" value="AMICYANIN"/>
</dbReference>
<evidence type="ECO:0000256" key="10">
    <source>
        <dbReference type="SAM" id="Phobius"/>
    </source>
</evidence>
<dbReference type="PROSITE" id="PS51318">
    <property type="entry name" value="TAT"/>
    <property type="match status" value="1"/>
</dbReference>
<comment type="cofactor">
    <cofactor evidence="9">
        <name>Cu cation</name>
        <dbReference type="ChEBI" id="CHEBI:23378"/>
    </cofactor>
    <text evidence="9">Binds 1 copper ion per subunit.</text>
</comment>
<evidence type="ECO:0000256" key="3">
    <source>
        <dbReference type="ARBA" id="ARBA00022448"/>
    </source>
</evidence>
<evidence type="ECO:0000256" key="9">
    <source>
        <dbReference type="PIRSR" id="PIRSR602386-1"/>
    </source>
</evidence>
<comment type="caution">
    <text evidence="12">The sequence shown here is derived from an EMBL/GenBank/DDBJ whole genome shotgun (WGS) entry which is preliminary data.</text>
</comment>
<comment type="subcellular location">
    <subcellularLocation>
        <location evidence="1">Membrane</location>
    </subcellularLocation>
    <subcellularLocation>
        <location evidence="2">Periplasm</location>
    </subcellularLocation>
</comment>
<feature type="transmembrane region" description="Helical" evidence="10">
    <location>
        <begin position="293"/>
        <end position="316"/>
    </location>
</feature>